<dbReference type="Proteomes" id="UP000249915">
    <property type="component" value="Plasmid pPmurDSM45305"/>
</dbReference>
<dbReference type="AlphaFoldDB" id="A0A2V4AC45"/>
<reference evidence="3 4" key="1">
    <citation type="submission" date="2016-07" db="EMBL/GenBank/DDBJ databases">
        <title>Draft genome sequence of Prauserella muralis DSM 45305, isolated from a mould-covered wall in an indoor environment.</title>
        <authorList>
            <person name="Ruckert C."/>
            <person name="Albersmeier A."/>
            <person name="Jiang C.-L."/>
            <person name="Jiang Y."/>
            <person name="Kalinowski J."/>
            <person name="Schneider O."/>
            <person name="Winkler A."/>
            <person name="Zotchev S.B."/>
        </authorList>
    </citation>
    <scope>NUCLEOTIDE SEQUENCE [LARGE SCALE GENOMIC DNA]</scope>
    <source>
        <strain evidence="3 4">DSM 45305</strain>
        <plasmid evidence="4">ppmurdsm45305</plasmid>
    </source>
</reference>
<sequence length="92" mass="9263">MTSTDYTTDPTAVDVPAERPEQAEAAQSAEVFPLDDAEGIGAPLLATLVGGMALVVAVLAPVSGVKLAGALIVVAAAVVTFRLLMRRGGGSR</sequence>
<geneLocation type="plasmid" evidence="4">
    <name>ppmurdsm45305</name>
</geneLocation>
<feature type="transmembrane region" description="Helical" evidence="2">
    <location>
        <begin position="40"/>
        <end position="60"/>
    </location>
</feature>
<protein>
    <submittedName>
        <fullName evidence="3">Uncharacterized protein</fullName>
    </submittedName>
</protein>
<proteinExistence type="predicted"/>
<keyword evidence="2" id="KW-1133">Transmembrane helix</keyword>
<feature type="transmembrane region" description="Helical" evidence="2">
    <location>
        <begin position="67"/>
        <end position="85"/>
    </location>
</feature>
<dbReference type="EMBL" id="MASW01000024">
    <property type="protein sequence ID" value="PXY16563.1"/>
    <property type="molecule type" value="Genomic_DNA"/>
</dbReference>
<feature type="region of interest" description="Disordered" evidence="1">
    <location>
        <begin position="1"/>
        <end position="27"/>
    </location>
</feature>
<keyword evidence="4" id="KW-1185">Reference proteome</keyword>
<accession>A0A2V4AC45</accession>
<dbReference type="RefSeq" id="WP_112278803.1">
    <property type="nucleotide sequence ID" value="NZ_CM009984.1"/>
</dbReference>
<evidence type="ECO:0000313" key="3">
    <source>
        <dbReference type="EMBL" id="PXY16563.1"/>
    </source>
</evidence>
<organism evidence="3 4">
    <name type="scientific">Prauserella muralis</name>
    <dbReference type="NCBI Taxonomy" id="588067"/>
    <lineage>
        <taxon>Bacteria</taxon>
        <taxon>Bacillati</taxon>
        <taxon>Actinomycetota</taxon>
        <taxon>Actinomycetes</taxon>
        <taxon>Pseudonocardiales</taxon>
        <taxon>Pseudonocardiaceae</taxon>
        <taxon>Prauserella</taxon>
    </lineage>
</organism>
<keyword evidence="2" id="KW-0812">Transmembrane</keyword>
<gene>
    <name evidence="3" type="ORF">BAY60_35795</name>
</gene>
<evidence type="ECO:0000256" key="1">
    <source>
        <dbReference type="SAM" id="MobiDB-lite"/>
    </source>
</evidence>
<keyword evidence="3" id="KW-0614">Plasmid</keyword>
<keyword evidence="2" id="KW-0472">Membrane</keyword>
<comment type="caution">
    <text evidence="3">The sequence shown here is derived from an EMBL/GenBank/DDBJ whole genome shotgun (WGS) entry which is preliminary data.</text>
</comment>
<name>A0A2V4AC45_9PSEU</name>
<feature type="compositionally biased region" description="Polar residues" evidence="1">
    <location>
        <begin position="1"/>
        <end position="10"/>
    </location>
</feature>
<evidence type="ECO:0000256" key="2">
    <source>
        <dbReference type="SAM" id="Phobius"/>
    </source>
</evidence>
<evidence type="ECO:0000313" key="4">
    <source>
        <dbReference type="Proteomes" id="UP000249915"/>
    </source>
</evidence>